<dbReference type="SUPFAM" id="SSF54975">
    <property type="entry name" value="Acylphosphatase/BLUF domain-like"/>
    <property type="match status" value="1"/>
</dbReference>
<evidence type="ECO:0000256" key="5">
    <source>
        <dbReference type="PROSITE-ProRule" id="PRU00520"/>
    </source>
</evidence>
<evidence type="ECO:0000256" key="1">
    <source>
        <dbReference type="ARBA" id="ARBA00005614"/>
    </source>
</evidence>
<dbReference type="HOGENOM" id="CLU_141932_3_2_9"/>
<dbReference type="OrthoDB" id="9808093at2"/>
<feature type="domain" description="Acylphosphatase-like" evidence="7">
    <location>
        <begin position="3"/>
        <end position="93"/>
    </location>
</feature>
<evidence type="ECO:0000256" key="4">
    <source>
        <dbReference type="ARBA" id="ARBA00047645"/>
    </source>
</evidence>
<dbReference type="InterPro" id="IPR020456">
    <property type="entry name" value="Acylphosphatase"/>
</dbReference>
<dbReference type="Pfam" id="PF00708">
    <property type="entry name" value="Acylphosphatase"/>
    <property type="match status" value="1"/>
</dbReference>
<evidence type="ECO:0000256" key="6">
    <source>
        <dbReference type="RuleBase" id="RU004168"/>
    </source>
</evidence>
<dbReference type="KEGG" id="dgi:Desgi_2719"/>
<protein>
    <recommendedName>
        <fullName evidence="3 5">acylphosphatase</fullName>
        <ecNumber evidence="2 5">3.6.1.7</ecNumber>
    </recommendedName>
</protein>
<dbReference type="Proteomes" id="UP000013520">
    <property type="component" value="Chromosome"/>
</dbReference>
<dbReference type="EC" id="3.6.1.7" evidence="2 5"/>
<organism evidence="8 9">
    <name type="scientific">Desulfoscipio gibsoniae DSM 7213</name>
    <dbReference type="NCBI Taxonomy" id="767817"/>
    <lineage>
        <taxon>Bacteria</taxon>
        <taxon>Bacillati</taxon>
        <taxon>Bacillota</taxon>
        <taxon>Clostridia</taxon>
        <taxon>Eubacteriales</taxon>
        <taxon>Desulfallaceae</taxon>
        <taxon>Desulfoscipio</taxon>
    </lineage>
</organism>
<dbReference type="AlphaFoldDB" id="R4KFY4"/>
<evidence type="ECO:0000259" key="7">
    <source>
        <dbReference type="PROSITE" id="PS51160"/>
    </source>
</evidence>
<feature type="active site" evidence="5">
    <location>
        <position position="36"/>
    </location>
</feature>
<keyword evidence="9" id="KW-1185">Reference proteome</keyword>
<dbReference type="Gene3D" id="3.30.70.100">
    <property type="match status" value="1"/>
</dbReference>
<evidence type="ECO:0000256" key="3">
    <source>
        <dbReference type="ARBA" id="ARBA00015991"/>
    </source>
</evidence>
<dbReference type="GO" id="GO:0003998">
    <property type="term" value="F:acylphosphatase activity"/>
    <property type="evidence" value="ECO:0007669"/>
    <property type="project" value="UniProtKB-EC"/>
</dbReference>
<keyword evidence="5" id="KW-0378">Hydrolase</keyword>
<feature type="active site" evidence="5">
    <location>
        <position position="18"/>
    </location>
</feature>
<dbReference type="InterPro" id="IPR001792">
    <property type="entry name" value="Acylphosphatase-like_dom"/>
</dbReference>
<dbReference type="RefSeq" id="WP_006521854.1">
    <property type="nucleotide sequence ID" value="NC_021184.1"/>
</dbReference>
<dbReference type="InterPro" id="IPR017968">
    <property type="entry name" value="Acylphosphatase_CS"/>
</dbReference>
<dbReference type="PRINTS" id="PR00112">
    <property type="entry name" value="ACYLPHPHTASE"/>
</dbReference>
<sequence length="93" mass="10696">MAIKHVFISGRVQGVYYRDYTRREAEKLGVKGWVRNLPDGRVEAIFEGPDEAVERMITWCHQGSPRAEVIRVEVAEASNLELKENYIDFKITG</sequence>
<dbReference type="InterPro" id="IPR036046">
    <property type="entry name" value="Acylphosphatase-like_dom_sf"/>
</dbReference>
<dbReference type="PROSITE" id="PS51160">
    <property type="entry name" value="ACYLPHOSPHATASE_3"/>
    <property type="match status" value="1"/>
</dbReference>
<proteinExistence type="inferred from homology"/>
<dbReference type="EMBL" id="CP003273">
    <property type="protein sequence ID" value="AGL02123.1"/>
    <property type="molecule type" value="Genomic_DNA"/>
</dbReference>
<evidence type="ECO:0000256" key="2">
    <source>
        <dbReference type="ARBA" id="ARBA00012150"/>
    </source>
</evidence>
<dbReference type="PANTHER" id="PTHR47268:SF4">
    <property type="entry name" value="ACYLPHOSPHATASE"/>
    <property type="match status" value="1"/>
</dbReference>
<dbReference type="PANTHER" id="PTHR47268">
    <property type="entry name" value="ACYLPHOSPHATASE"/>
    <property type="match status" value="1"/>
</dbReference>
<gene>
    <name evidence="8" type="ORF">Desgi_2719</name>
</gene>
<comment type="catalytic activity">
    <reaction evidence="4 5">
        <text>an acyl phosphate + H2O = a carboxylate + phosphate + H(+)</text>
        <dbReference type="Rhea" id="RHEA:14965"/>
        <dbReference type="ChEBI" id="CHEBI:15377"/>
        <dbReference type="ChEBI" id="CHEBI:15378"/>
        <dbReference type="ChEBI" id="CHEBI:29067"/>
        <dbReference type="ChEBI" id="CHEBI:43474"/>
        <dbReference type="ChEBI" id="CHEBI:59918"/>
        <dbReference type="EC" id="3.6.1.7"/>
    </reaction>
</comment>
<accession>R4KFY4</accession>
<evidence type="ECO:0000313" key="8">
    <source>
        <dbReference type="EMBL" id="AGL02123.1"/>
    </source>
</evidence>
<dbReference type="PROSITE" id="PS00151">
    <property type="entry name" value="ACYLPHOSPHATASE_2"/>
    <property type="match status" value="1"/>
</dbReference>
<dbReference type="STRING" id="767817.Desgi_2719"/>
<name>R4KFY4_9FIRM</name>
<evidence type="ECO:0000313" key="9">
    <source>
        <dbReference type="Proteomes" id="UP000013520"/>
    </source>
</evidence>
<reference evidence="8 9" key="1">
    <citation type="submission" date="2012-01" db="EMBL/GenBank/DDBJ databases">
        <title>Complete sequence of Desulfotomaculum gibsoniae DSM 7213.</title>
        <authorList>
            <consortium name="US DOE Joint Genome Institute"/>
            <person name="Lucas S."/>
            <person name="Han J."/>
            <person name="Lapidus A."/>
            <person name="Cheng J.-F."/>
            <person name="Goodwin L."/>
            <person name="Pitluck S."/>
            <person name="Peters L."/>
            <person name="Ovchinnikova G."/>
            <person name="Teshima H."/>
            <person name="Detter J.C."/>
            <person name="Han C."/>
            <person name="Tapia R."/>
            <person name="Land M."/>
            <person name="Hauser L."/>
            <person name="Kyrpides N."/>
            <person name="Ivanova N."/>
            <person name="Pagani I."/>
            <person name="Parshina S."/>
            <person name="Plugge C."/>
            <person name="Muyzer G."/>
            <person name="Kuever J."/>
            <person name="Ivanova A."/>
            <person name="Nazina T."/>
            <person name="Klenk H.-P."/>
            <person name="Brambilla E."/>
            <person name="Spring S."/>
            <person name="Stams A.F."/>
            <person name="Woyke T."/>
        </authorList>
    </citation>
    <scope>NUCLEOTIDE SEQUENCE [LARGE SCALE GENOMIC DNA]</scope>
    <source>
        <strain evidence="8 9">DSM 7213</strain>
    </source>
</reference>
<comment type="similarity">
    <text evidence="1 6">Belongs to the acylphosphatase family.</text>
</comment>
<dbReference type="eggNOG" id="COG1254">
    <property type="taxonomic scope" value="Bacteria"/>
</dbReference>